<dbReference type="EMBL" id="BAABFR010000001">
    <property type="protein sequence ID" value="GAA4382472.1"/>
    <property type="molecule type" value="Genomic_DNA"/>
</dbReference>
<reference evidence="2" key="1">
    <citation type="journal article" date="2019" name="Int. J. Syst. Evol. Microbiol.">
        <title>The Global Catalogue of Microorganisms (GCM) 10K type strain sequencing project: providing services to taxonomists for standard genome sequencing and annotation.</title>
        <authorList>
            <consortium name="The Broad Institute Genomics Platform"/>
            <consortium name="The Broad Institute Genome Sequencing Center for Infectious Disease"/>
            <person name="Wu L."/>
            <person name="Ma J."/>
        </authorList>
    </citation>
    <scope>NUCLEOTIDE SEQUENCE [LARGE SCALE GENOMIC DNA]</scope>
    <source>
        <strain evidence="2">JCM 17688</strain>
    </source>
</reference>
<dbReference type="RefSeq" id="WP_344989143.1">
    <property type="nucleotide sequence ID" value="NZ_BAABFR010000001.1"/>
</dbReference>
<evidence type="ECO:0000313" key="2">
    <source>
        <dbReference type="Proteomes" id="UP001500635"/>
    </source>
</evidence>
<sequence length="62" mass="6818">MHLDDARHQQLGRNAGRIARVRGMAMEGEPVRISRDPVSGLPVMHLGRVITSQDVADALDDE</sequence>
<protein>
    <submittedName>
        <fullName evidence="1">Uncharacterized protein</fullName>
    </submittedName>
</protein>
<dbReference type="Proteomes" id="UP001500635">
    <property type="component" value="Unassembled WGS sequence"/>
</dbReference>
<accession>A0ABP8J011</accession>
<comment type="caution">
    <text evidence="1">The sequence shown here is derived from an EMBL/GenBank/DDBJ whole genome shotgun (WGS) entry which is preliminary data.</text>
</comment>
<organism evidence="1 2">
    <name type="scientific">Tsukamurella soli</name>
    <dbReference type="NCBI Taxonomy" id="644556"/>
    <lineage>
        <taxon>Bacteria</taxon>
        <taxon>Bacillati</taxon>
        <taxon>Actinomycetota</taxon>
        <taxon>Actinomycetes</taxon>
        <taxon>Mycobacteriales</taxon>
        <taxon>Tsukamurellaceae</taxon>
        <taxon>Tsukamurella</taxon>
    </lineage>
</organism>
<evidence type="ECO:0000313" key="1">
    <source>
        <dbReference type="EMBL" id="GAA4382472.1"/>
    </source>
</evidence>
<gene>
    <name evidence="1" type="ORF">GCM10023147_00190</name>
</gene>
<keyword evidence="2" id="KW-1185">Reference proteome</keyword>
<name>A0ABP8J011_9ACTN</name>
<proteinExistence type="predicted"/>